<protein>
    <submittedName>
        <fullName evidence="1">Uncharacterized protein</fullName>
    </submittedName>
</protein>
<gene>
    <name evidence="1" type="ORF">O6H91_10G074100</name>
</gene>
<proteinExistence type="predicted"/>
<accession>A0ACC2CID2</accession>
<sequence>MTVVSRRSLQVLQESAALLCKPLVQKFISSFKLREDDTPEAKKAGQQAQNLKWQQEMLHQLLKMVRLHSEGLVNETEVLSLRESILNEVTSLHDKGEWPELTRDKLLFLQDLFYTNCISEADYHEAKGLLIIRLIAQGAEMDLNDIILLRSAPDTSCTSGKRGNVGAEKHVDDAMNSITCSKLPAPGITTSQNIAKTSLRTPHPIHSLITKDCPSRDPPAHANSDKCSSPLFHSPIDNIVSQGVAYAQKFKVSSSSLSKCKVGVESSHAPSLKSTRLQSTLKPSSPSAASLAPITNRMKLLIDFMRKLQSDTVNPSSYEEVLEDGSENHEEVALKKAFTKVFEAKPVGPVVKTTELEESQDDVKLAGHLGDDGDTKMKVDEGNTKMTTELEESQDDIKVAGHLGDDGDTKMKVLEGGSDKEEEVASKNTLRTQVFDARPVAPVVRTTELEESPDDIKLAGHIADEGDTKRKVLEGGSDKEEDMASKNALRMESSEARPDAPAMKTTEPEESQKAKIVGYPVDESNTRRISDIMAIKKKLQTKSAAANFFIDKVLGENIRKELRKICTETKQADGSRIFTNDQIETIAVRLPADEIELRRLFPKCWCDSHGNMVLKVVAKAFEDHVRELKDIRKSRKKRMTEIKHSSQNDENANSNLHGPILQSTPKKGKESSQNMPAARCFTSMDVNTIQERQSPYQHTKSSKMDHRNELAEKLQEENQKMVEIQ</sequence>
<reference evidence="2" key="1">
    <citation type="journal article" date="2024" name="Proc. Natl. Acad. Sci. U.S.A.">
        <title>Extraordinary preservation of gene collinearity over three hundred million years revealed in homosporous lycophytes.</title>
        <authorList>
            <person name="Li C."/>
            <person name="Wickell D."/>
            <person name="Kuo L.Y."/>
            <person name="Chen X."/>
            <person name="Nie B."/>
            <person name="Liao X."/>
            <person name="Peng D."/>
            <person name="Ji J."/>
            <person name="Jenkins J."/>
            <person name="Williams M."/>
            <person name="Shu S."/>
            <person name="Plott C."/>
            <person name="Barry K."/>
            <person name="Rajasekar S."/>
            <person name="Grimwood J."/>
            <person name="Han X."/>
            <person name="Sun S."/>
            <person name="Hou Z."/>
            <person name="He W."/>
            <person name="Dai G."/>
            <person name="Sun C."/>
            <person name="Schmutz J."/>
            <person name="Leebens-Mack J.H."/>
            <person name="Li F.W."/>
            <person name="Wang L."/>
        </authorList>
    </citation>
    <scope>NUCLEOTIDE SEQUENCE [LARGE SCALE GENOMIC DNA]</scope>
    <source>
        <strain evidence="2">cv. PW_Plant_1</strain>
    </source>
</reference>
<organism evidence="1 2">
    <name type="scientific">Diphasiastrum complanatum</name>
    <name type="common">Issler's clubmoss</name>
    <name type="synonym">Lycopodium complanatum</name>
    <dbReference type="NCBI Taxonomy" id="34168"/>
    <lineage>
        <taxon>Eukaryota</taxon>
        <taxon>Viridiplantae</taxon>
        <taxon>Streptophyta</taxon>
        <taxon>Embryophyta</taxon>
        <taxon>Tracheophyta</taxon>
        <taxon>Lycopodiopsida</taxon>
        <taxon>Lycopodiales</taxon>
        <taxon>Lycopodiaceae</taxon>
        <taxon>Lycopodioideae</taxon>
        <taxon>Diphasiastrum</taxon>
    </lineage>
</organism>
<dbReference type="Proteomes" id="UP001162992">
    <property type="component" value="Chromosome 10"/>
</dbReference>
<comment type="caution">
    <text evidence="1">The sequence shown here is derived from an EMBL/GenBank/DDBJ whole genome shotgun (WGS) entry which is preliminary data.</text>
</comment>
<name>A0ACC2CID2_DIPCM</name>
<evidence type="ECO:0000313" key="1">
    <source>
        <dbReference type="EMBL" id="KAJ7541741.1"/>
    </source>
</evidence>
<keyword evidence="2" id="KW-1185">Reference proteome</keyword>
<dbReference type="EMBL" id="CM055101">
    <property type="protein sequence ID" value="KAJ7541741.1"/>
    <property type="molecule type" value="Genomic_DNA"/>
</dbReference>
<evidence type="ECO:0000313" key="2">
    <source>
        <dbReference type="Proteomes" id="UP001162992"/>
    </source>
</evidence>